<reference evidence="3 4" key="1">
    <citation type="submission" date="2017-09" db="EMBL/GenBank/DDBJ databases">
        <title>WGS assembly of Aquilegia coerulea Goldsmith.</title>
        <authorList>
            <person name="Hodges S."/>
            <person name="Kramer E."/>
            <person name="Nordborg M."/>
            <person name="Tomkins J."/>
            <person name="Borevitz J."/>
            <person name="Derieg N."/>
            <person name="Yan J."/>
            <person name="Mihaltcheva S."/>
            <person name="Hayes R.D."/>
            <person name="Rokhsar D."/>
        </authorList>
    </citation>
    <scope>NUCLEOTIDE SEQUENCE [LARGE SCALE GENOMIC DNA]</scope>
    <source>
        <strain evidence="4">cv. Goldsmith</strain>
    </source>
</reference>
<dbReference type="PANTHER" id="PTHR43180">
    <property type="entry name" value="3-OXOACYL-(ACYL-CARRIER-PROTEIN) REDUCTASE (AFU_ORTHOLOGUE AFUA_6G11210)"/>
    <property type="match status" value="1"/>
</dbReference>
<accession>A0A2G5E795</accession>
<dbReference type="Proteomes" id="UP000230069">
    <property type="component" value="Unassembled WGS sequence"/>
</dbReference>
<dbReference type="OrthoDB" id="294295at2759"/>
<dbReference type="AlphaFoldDB" id="A0A2G5E795"/>
<organism evidence="3 4">
    <name type="scientific">Aquilegia coerulea</name>
    <name type="common">Rocky mountain columbine</name>
    <dbReference type="NCBI Taxonomy" id="218851"/>
    <lineage>
        <taxon>Eukaryota</taxon>
        <taxon>Viridiplantae</taxon>
        <taxon>Streptophyta</taxon>
        <taxon>Embryophyta</taxon>
        <taxon>Tracheophyta</taxon>
        <taxon>Spermatophyta</taxon>
        <taxon>Magnoliopsida</taxon>
        <taxon>Ranunculales</taxon>
        <taxon>Ranunculaceae</taxon>
        <taxon>Thalictroideae</taxon>
        <taxon>Aquilegia</taxon>
    </lineage>
</organism>
<name>A0A2G5E795_AQUCA</name>
<dbReference type="SUPFAM" id="SSF51735">
    <property type="entry name" value="NAD(P)-binding Rossmann-fold domains"/>
    <property type="match status" value="1"/>
</dbReference>
<dbReference type="Pfam" id="PF13561">
    <property type="entry name" value="adh_short_C2"/>
    <property type="match status" value="1"/>
</dbReference>
<dbReference type="GO" id="GO:0016491">
    <property type="term" value="F:oxidoreductase activity"/>
    <property type="evidence" value="ECO:0007669"/>
    <property type="project" value="UniProtKB-KW"/>
</dbReference>
<proteinExistence type="inferred from homology"/>
<dbReference type="PROSITE" id="PS00061">
    <property type="entry name" value="ADH_SHORT"/>
    <property type="match status" value="1"/>
</dbReference>
<dbReference type="PANTHER" id="PTHR43180:SF30">
    <property type="entry name" value="MOMILACTONE A SYNTHASE"/>
    <property type="match status" value="1"/>
</dbReference>
<dbReference type="EMBL" id="KZ305028">
    <property type="protein sequence ID" value="PIA51620.1"/>
    <property type="molecule type" value="Genomic_DNA"/>
</dbReference>
<protein>
    <submittedName>
        <fullName evidence="3">Uncharacterized protein</fullName>
    </submittedName>
</protein>
<dbReference type="InterPro" id="IPR020904">
    <property type="entry name" value="Sc_DH/Rdtase_CS"/>
</dbReference>
<evidence type="ECO:0000256" key="1">
    <source>
        <dbReference type="ARBA" id="ARBA00006484"/>
    </source>
</evidence>
<evidence type="ECO:0000256" key="2">
    <source>
        <dbReference type="ARBA" id="ARBA00023002"/>
    </source>
</evidence>
<dbReference type="STRING" id="218851.A0A2G5E795"/>
<comment type="similarity">
    <text evidence="1">Belongs to the short-chain dehydrogenases/reductases (SDR) family.</text>
</comment>
<dbReference type="Gene3D" id="3.40.50.720">
    <property type="entry name" value="NAD(P)-binding Rossmann-like Domain"/>
    <property type="match status" value="1"/>
</dbReference>
<evidence type="ECO:0000313" key="3">
    <source>
        <dbReference type="EMBL" id="PIA51620.1"/>
    </source>
</evidence>
<dbReference type="PRINTS" id="PR00081">
    <property type="entry name" value="GDHRDH"/>
</dbReference>
<evidence type="ECO:0000313" key="4">
    <source>
        <dbReference type="Proteomes" id="UP000230069"/>
    </source>
</evidence>
<dbReference type="InterPro" id="IPR002347">
    <property type="entry name" value="SDR_fam"/>
</dbReference>
<dbReference type="InParanoid" id="A0A2G5E795"/>
<keyword evidence="4" id="KW-1185">Reference proteome</keyword>
<keyword evidence="2" id="KW-0560">Oxidoreductase</keyword>
<gene>
    <name evidence="3" type="ORF">AQUCO_01100461v1</name>
</gene>
<sequence>MLQRAMIPAKKGSIIFTSNTTLVINGEALHVYATSKHAVVGLAKNLCFELGQYGIRINCILPYGVASPMMIDSLGVDQAEGEETMHEAATLKGIHLKAEDVAEAAVYLGSDECRYISGLNLVVDGGYSTTTPAFKIALKAHFSAQ</sequence>
<dbReference type="InterPro" id="IPR036291">
    <property type="entry name" value="NAD(P)-bd_dom_sf"/>
</dbReference>